<proteinExistence type="predicted"/>
<dbReference type="KEGG" id="buo:BRPE64_ACDS09400"/>
<organism evidence="1 2">
    <name type="scientific">Caballeronia insecticola</name>
    <dbReference type="NCBI Taxonomy" id="758793"/>
    <lineage>
        <taxon>Bacteria</taxon>
        <taxon>Pseudomonadati</taxon>
        <taxon>Pseudomonadota</taxon>
        <taxon>Betaproteobacteria</taxon>
        <taxon>Burkholderiales</taxon>
        <taxon>Burkholderiaceae</taxon>
        <taxon>Caballeronia</taxon>
    </lineage>
</organism>
<reference evidence="1 2" key="2">
    <citation type="journal article" date="2018" name="Int. J. Syst. Evol. Microbiol.">
        <title>Burkholderia insecticola sp. nov., a gut symbiotic bacterium of the bean bug Riptortus pedestris.</title>
        <authorList>
            <person name="Takeshita K."/>
            <person name="Tamaki H."/>
            <person name="Ohbayashi T."/>
            <person name="Meng X.-Y."/>
            <person name="Sone T."/>
            <person name="Mitani Y."/>
            <person name="Peeters C."/>
            <person name="Kikuchi Y."/>
            <person name="Vandamme P."/>
        </authorList>
    </citation>
    <scope>NUCLEOTIDE SEQUENCE [LARGE SCALE GENOMIC DNA]</scope>
    <source>
        <strain evidence="1">RPE64</strain>
    </source>
</reference>
<dbReference type="STRING" id="758793.BRPE64_ACDS09400"/>
<protein>
    <submittedName>
        <fullName evidence="1">Uncharacterized protein</fullName>
    </submittedName>
</protein>
<dbReference type="EMBL" id="AP013058">
    <property type="protein sequence ID" value="BAN22694.1"/>
    <property type="molecule type" value="Genomic_DNA"/>
</dbReference>
<keyword evidence="2" id="KW-1185">Reference proteome</keyword>
<accession>R4WG60</accession>
<evidence type="ECO:0000313" key="1">
    <source>
        <dbReference type="EMBL" id="BAN22694.1"/>
    </source>
</evidence>
<dbReference type="HOGENOM" id="CLU_3165519_0_0_4"/>
<dbReference type="AlphaFoldDB" id="R4WG60"/>
<gene>
    <name evidence="1" type="ORF">BRPE64_ACDS09400</name>
</gene>
<name>R4WG60_9BURK</name>
<sequence length="47" mass="5501">MIVRRVAPARASRRMVSRAILEESGRQRRRRVAACPANLLRRGRPFR</sequence>
<dbReference type="Proteomes" id="UP000013966">
    <property type="component" value="Chromosome 1"/>
</dbReference>
<reference evidence="1 2" key="1">
    <citation type="journal article" date="2013" name="Genome Announc.">
        <title>Complete Genome Sequence of Burkholderia sp. Strain RPE64, Bacterial Symbiont of the Bean Bug Riptortus pedestris.</title>
        <authorList>
            <person name="Shibata T.F."/>
            <person name="Maeda T."/>
            <person name="Nikoh N."/>
            <person name="Yamaguchi K."/>
            <person name="Oshima K."/>
            <person name="Hattori M."/>
            <person name="Nishiyama T."/>
            <person name="Hasebe M."/>
            <person name="Fukatsu T."/>
            <person name="Kikuchi Y."/>
            <person name="Shigenobu S."/>
        </authorList>
    </citation>
    <scope>NUCLEOTIDE SEQUENCE [LARGE SCALE GENOMIC DNA]</scope>
</reference>
<evidence type="ECO:0000313" key="2">
    <source>
        <dbReference type="Proteomes" id="UP000013966"/>
    </source>
</evidence>
<dbReference type="PATRIC" id="fig|758793.3.peg.943"/>